<evidence type="ECO:0000313" key="3">
    <source>
        <dbReference type="Proteomes" id="UP000475325"/>
    </source>
</evidence>
<protein>
    <submittedName>
        <fullName evidence="2">Uncharacterized protein</fullName>
    </submittedName>
</protein>
<feature type="transmembrane region" description="Helical" evidence="1">
    <location>
        <begin position="25"/>
        <end position="48"/>
    </location>
</feature>
<keyword evidence="1" id="KW-1133">Transmembrane helix</keyword>
<evidence type="ECO:0000256" key="1">
    <source>
        <dbReference type="SAM" id="Phobius"/>
    </source>
</evidence>
<dbReference type="Proteomes" id="UP000475325">
    <property type="component" value="Unassembled WGS sequence"/>
</dbReference>
<keyword evidence="1" id="KW-0812">Transmembrane</keyword>
<keyword evidence="1" id="KW-0472">Membrane</keyword>
<accession>A0A7C8JAN1</accession>
<dbReference type="AlphaFoldDB" id="A0A7C8JAN1"/>
<evidence type="ECO:0000313" key="2">
    <source>
        <dbReference type="EMBL" id="KAF3090615.1"/>
    </source>
</evidence>
<organism evidence="2 3">
    <name type="scientific">Orbilia oligospora</name>
    <name type="common">Nematode-trapping fungus</name>
    <name type="synonym">Arthrobotrys oligospora</name>
    <dbReference type="NCBI Taxonomy" id="2813651"/>
    <lineage>
        <taxon>Eukaryota</taxon>
        <taxon>Fungi</taxon>
        <taxon>Dikarya</taxon>
        <taxon>Ascomycota</taxon>
        <taxon>Pezizomycotina</taxon>
        <taxon>Orbiliomycetes</taxon>
        <taxon>Orbiliales</taxon>
        <taxon>Orbiliaceae</taxon>
        <taxon>Orbilia</taxon>
    </lineage>
</organism>
<reference evidence="2 3" key="1">
    <citation type="submission" date="2019-06" db="EMBL/GenBank/DDBJ databases">
        <authorList>
            <person name="Palmer J.M."/>
        </authorList>
    </citation>
    <scope>NUCLEOTIDE SEQUENCE [LARGE SCALE GENOMIC DNA]</scope>
    <source>
        <strain evidence="2 3">TWF102</strain>
    </source>
</reference>
<proteinExistence type="predicted"/>
<gene>
    <name evidence="2" type="ORF">TWF102_009275</name>
</gene>
<sequence>MVLPSPQTTPYSPKKNLIWRVPSIVWVRTTVCLVVSISIFLVLSLYIYRDVEISVPKAKGDKPRLKQDFSYRHGTPETDTSLEEGEERPLILYAYHEKKNARQNARFFINHGLHAHADFIFILNGETNLSNDLPTAPNIKIIRRDNTCFDLGSYAEVLTRNDNELINKYKKFILMNASIRGPFLPTWSRECWTDAWLAKVTDTNKLVGMTLNCRPSRHIQSMIFATDRIGLNLLLRRINTCFPTFRSAVEAETECTGIVMESGYSVTALMTAFASDKDYATKCRHTDVLHQNKYYGTTIHPYESMFQKANRKLAPEQLELLTKWHERSNYSSWDICRKAYNIRKATRLMKEKGYDLDFGL</sequence>
<comment type="caution">
    <text evidence="2">The sequence shown here is derived from an EMBL/GenBank/DDBJ whole genome shotgun (WGS) entry which is preliminary data.</text>
</comment>
<name>A0A7C8JAN1_ORBOL</name>
<dbReference type="EMBL" id="WIQW01000060">
    <property type="protein sequence ID" value="KAF3090615.1"/>
    <property type="molecule type" value="Genomic_DNA"/>
</dbReference>